<name>A0A2P8CK17_9BACT</name>
<organism evidence="7 8">
    <name type="scientific">Prolixibacter denitrificans</name>
    <dbReference type="NCBI Taxonomy" id="1541063"/>
    <lineage>
        <taxon>Bacteria</taxon>
        <taxon>Pseudomonadati</taxon>
        <taxon>Bacteroidota</taxon>
        <taxon>Bacteroidia</taxon>
        <taxon>Marinilabiliales</taxon>
        <taxon>Prolixibacteraceae</taxon>
        <taxon>Prolixibacter</taxon>
    </lineage>
</organism>
<feature type="transmembrane region" description="Helical" evidence="6">
    <location>
        <begin position="325"/>
        <end position="342"/>
    </location>
</feature>
<accession>A0A2P8CK17</accession>
<feature type="transmembrane region" description="Helical" evidence="6">
    <location>
        <begin position="12"/>
        <end position="32"/>
    </location>
</feature>
<dbReference type="Proteomes" id="UP000240621">
    <property type="component" value="Unassembled WGS sequence"/>
</dbReference>
<proteinExistence type="predicted"/>
<keyword evidence="2" id="KW-1003">Cell membrane</keyword>
<keyword evidence="5 6" id="KW-0472">Membrane</keyword>
<feature type="transmembrane region" description="Helical" evidence="6">
    <location>
        <begin position="418"/>
        <end position="436"/>
    </location>
</feature>
<feature type="transmembrane region" description="Helical" evidence="6">
    <location>
        <begin position="84"/>
        <end position="107"/>
    </location>
</feature>
<gene>
    <name evidence="7" type="ORF">CLV93_101270</name>
</gene>
<feature type="transmembrane region" description="Helical" evidence="6">
    <location>
        <begin position="149"/>
        <end position="170"/>
    </location>
</feature>
<dbReference type="RefSeq" id="WP_106540370.1">
    <property type="nucleotide sequence ID" value="NZ_BLAU01000001.1"/>
</dbReference>
<comment type="caution">
    <text evidence="7">The sequence shown here is derived from an EMBL/GenBank/DDBJ whole genome shotgun (WGS) entry which is preliminary data.</text>
</comment>
<feature type="transmembrane region" description="Helical" evidence="6">
    <location>
        <begin position="295"/>
        <end position="313"/>
    </location>
</feature>
<sequence length="437" mass="49270">MIRKESWNSGKSLQVFQLLRFGMLVLIGVLLTHSKLNVGDIGQYESFLFWAGLASFFWVNGLIQGALPMAGAEESDGEQRKSPFLFTVFFLLLVFSTATALVFTILYKAGLLAFLSGHAWYWFLLFVVFGIPANLTVYVYLVKNRSVEMLLYGAGAFGLQFFLILFALLYGGGIETILEILGLVALLRFVWLVKLIFHHSSVVFSRELARKLLLRSWPLILATLLSGSAQYIDGWLVTIRFDSAAFAIFRFGARELPFVVLIANAFSNSMLPKFGKSSGFKSHLKEIRERSAKMMNWMFPLTAVLMISSPWFFPVIFSQAFAESASIFNIYLLLIIPRLVFPQTILNGIGQTKLISRASFYEILINVGLSVLLSFPFGLEGIAAATVIAYLFEKYYLAYWLYRREGVSLADYLDGKRHLLFSAGILTLFVLIETVIY</sequence>
<evidence type="ECO:0000313" key="8">
    <source>
        <dbReference type="Proteomes" id="UP000240621"/>
    </source>
</evidence>
<dbReference type="EMBL" id="PYGC01000001">
    <property type="protein sequence ID" value="PSK85317.1"/>
    <property type="molecule type" value="Genomic_DNA"/>
</dbReference>
<feature type="transmembrane region" description="Helical" evidence="6">
    <location>
        <begin position="47"/>
        <end position="72"/>
    </location>
</feature>
<feature type="transmembrane region" description="Helical" evidence="6">
    <location>
        <begin position="176"/>
        <end position="197"/>
    </location>
</feature>
<protein>
    <submittedName>
        <fullName evidence="7">O-antigen/teichoic acid export membrane protein</fullName>
    </submittedName>
</protein>
<dbReference type="PANTHER" id="PTHR30250">
    <property type="entry name" value="PST FAMILY PREDICTED COLANIC ACID TRANSPORTER"/>
    <property type="match status" value="1"/>
</dbReference>
<comment type="subcellular location">
    <subcellularLocation>
        <location evidence="1">Cell membrane</location>
        <topology evidence="1">Multi-pass membrane protein</topology>
    </subcellularLocation>
</comment>
<reference evidence="7 8" key="1">
    <citation type="submission" date="2018-03" db="EMBL/GenBank/DDBJ databases">
        <title>Genomic Encyclopedia of Archaeal and Bacterial Type Strains, Phase II (KMG-II): from individual species to whole genera.</title>
        <authorList>
            <person name="Goeker M."/>
        </authorList>
    </citation>
    <scope>NUCLEOTIDE SEQUENCE [LARGE SCALE GENOMIC DNA]</scope>
    <source>
        <strain evidence="7 8">DSM 27267</strain>
    </source>
</reference>
<dbReference type="OrthoDB" id="1123219at2"/>
<feature type="transmembrane region" description="Helical" evidence="6">
    <location>
        <begin position="119"/>
        <end position="142"/>
    </location>
</feature>
<keyword evidence="4 6" id="KW-1133">Transmembrane helix</keyword>
<evidence type="ECO:0000256" key="3">
    <source>
        <dbReference type="ARBA" id="ARBA00022692"/>
    </source>
</evidence>
<feature type="transmembrane region" description="Helical" evidence="6">
    <location>
        <begin position="363"/>
        <end position="392"/>
    </location>
</feature>
<evidence type="ECO:0000256" key="6">
    <source>
        <dbReference type="SAM" id="Phobius"/>
    </source>
</evidence>
<dbReference type="GO" id="GO:0005886">
    <property type="term" value="C:plasma membrane"/>
    <property type="evidence" value="ECO:0007669"/>
    <property type="project" value="UniProtKB-SubCell"/>
</dbReference>
<evidence type="ECO:0000256" key="1">
    <source>
        <dbReference type="ARBA" id="ARBA00004651"/>
    </source>
</evidence>
<evidence type="ECO:0000256" key="2">
    <source>
        <dbReference type="ARBA" id="ARBA00022475"/>
    </source>
</evidence>
<evidence type="ECO:0000256" key="4">
    <source>
        <dbReference type="ARBA" id="ARBA00022989"/>
    </source>
</evidence>
<dbReference type="AlphaFoldDB" id="A0A2P8CK17"/>
<evidence type="ECO:0000256" key="5">
    <source>
        <dbReference type="ARBA" id="ARBA00023136"/>
    </source>
</evidence>
<evidence type="ECO:0000313" key="7">
    <source>
        <dbReference type="EMBL" id="PSK85317.1"/>
    </source>
</evidence>
<dbReference type="PANTHER" id="PTHR30250:SF11">
    <property type="entry name" value="O-ANTIGEN TRANSPORTER-RELATED"/>
    <property type="match status" value="1"/>
</dbReference>
<dbReference type="InterPro" id="IPR050833">
    <property type="entry name" value="Poly_Biosynth_Transport"/>
</dbReference>
<keyword evidence="3 6" id="KW-0812">Transmembrane</keyword>